<gene>
    <name evidence="2" type="ORF">F2P81_001517</name>
</gene>
<feature type="region of interest" description="Disordered" evidence="1">
    <location>
        <begin position="46"/>
        <end position="97"/>
    </location>
</feature>
<protein>
    <submittedName>
        <fullName evidence="2">Uncharacterized protein</fullName>
    </submittedName>
</protein>
<sequence>MPRCRKLACAVIVCEALKSAPRATEREKEDAAKMFSTKRHFSMPFLELISPNGKKPLRTSDSSIPHVRKSKKPGGLENGVNGASPRSGPDVPRRLFS</sequence>
<dbReference type="EMBL" id="VEVO01000002">
    <property type="protein sequence ID" value="KAF0044988.1"/>
    <property type="molecule type" value="Genomic_DNA"/>
</dbReference>
<organism evidence="2 3">
    <name type="scientific">Scophthalmus maximus</name>
    <name type="common">Turbot</name>
    <name type="synonym">Psetta maxima</name>
    <dbReference type="NCBI Taxonomy" id="52904"/>
    <lineage>
        <taxon>Eukaryota</taxon>
        <taxon>Metazoa</taxon>
        <taxon>Chordata</taxon>
        <taxon>Craniata</taxon>
        <taxon>Vertebrata</taxon>
        <taxon>Euteleostomi</taxon>
        <taxon>Actinopterygii</taxon>
        <taxon>Neopterygii</taxon>
        <taxon>Teleostei</taxon>
        <taxon>Neoteleostei</taxon>
        <taxon>Acanthomorphata</taxon>
        <taxon>Carangaria</taxon>
        <taxon>Pleuronectiformes</taxon>
        <taxon>Pleuronectoidei</taxon>
        <taxon>Scophthalmidae</taxon>
        <taxon>Scophthalmus</taxon>
    </lineage>
</organism>
<evidence type="ECO:0000313" key="2">
    <source>
        <dbReference type="EMBL" id="KAF0044988.1"/>
    </source>
</evidence>
<accession>A0A6A4TKI4</accession>
<evidence type="ECO:0000256" key="1">
    <source>
        <dbReference type="SAM" id="MobiDB-lite"/>
    </source>
</evidence>
<reference evidence="2 3" key="1">
    <citation type="submission" date="2019-06" db="EMBL/GenBank/DDBJ databases">
        <title>Draft genomes of female and male turbot (Scophthalmus maximus).</title>
        <authorList>
            <person name="Xu H."/>
            <person name="Xu X.-W."/>
            <person name="Shao C."/>
            <person name="Chen S."/>
        </authorList>
    </citation>
    <scope>NUCLEOTIDE SEQUENCE [LARGE SCALE GENOMIC DNA]</scope>
    <source>
        <strain evidence="2">Ysfricsl-2016a</strain>
        <tissue evidence="2">Blood</tissue>
    </source>
</reference>
<name>A0A6A4TKI4_SCOMX</name>
<dbReference type="Proteomes" id="UP000438429">
    <property type="component" value="Unassembled WGS sequence"/>
</dbReference>
<evidence type="ECO:0000313" key="3">
    <source>
        <dbReference type="Proteomes" id="UP000438429"/>
    </source>
</evidence>
<comment type="caution">
    <text evidence="2">The sequence shown here is derived from an EMBL/GenBank/DDBJ whole genome shotgun (WGS) entry which is preliminary data.</text>
</comment>
<dbReference type="AlphaFoldDB" id="A0A6A4TKI4"/>
<proteinExistence type="predicted"/>